<evidence type="ECO:0000256" key="2">
    <source>
        <dbReference type="SAM" id="SignalP"/>
    </source>
</evidence>
<proteinExistence type="predicted"/>
<organism evidence="3 4">
    <name type="scientific">Arthrobacter silviterrae</name>
    <dbReference type="NCBI Taxonomy" id="2026658"/>
    <lineage>
        <taxon>Bacteria</taxon>
        <taxon>Bacillati</taxon>
        <taxon>Actinomycetota</taxon>
        <taxon>Actinomycetes</taxon>
        <taxon>Micrococcales</taxon>
        <taxon>Micrococcaceae</taxon>
        <taxon>Arthrobacter</taxon>
    </lineage>
</organism>
<feature type="chain" id="PRO_5045892616" description="DUF3558 domain-containing protein" evidence="2">
    <location>
        <begin position="26"/>
        <end position="201"/>
    </location>
</feature>
<comment type="caution">
    <text evidence="3">The sequence shown here is derived from an EMBL/GenBank/DDBJ whole genome shotgun (WGS) entry which is preliminary data.</text>
</comment>
<protein>
    <recommendedName>
        <fullName evidence="5">DUF3558 domain-containing protein</fullName>
    </recommendedName>
</protein>
<dbReference type="EMBL" id="JAAKZI010000059">
    <property type="protein sequence ID" value="NGN85548.1"/>
    <property type="molecule type" value="Genomic_DNA"/>
</dbReference>
<dbReference type="Proteomes" id="UP000479226">
    <property type="component" value="Unassembled WGS sequence"/>
</dbReference>
<evidence type="ECO:0000313" key="3">
    <source>
        <dbReference type="EMBL" id="NGN85548.1"/>
    </source>
</evidence>
<keyword evidence="4" id="KW-1185">Reference proteome</keyword>
<sequence>MNKQLTITGLAVGVLLLGGCAAGTAAAPSVQFAAQSAAAHGATQGPTAVGKSASESPAGTPPQAAAMVCSAEARGNVTKILGLASPPKTDWSWNGTVYACHYALEAGTLTMSVQVFPEATAAREGAATLSTSLDAKPIQGLSNLGLPGYQAEAGTVVFAKDNMVLHVDATTMPAAAGINHVTRSAFAYQMATTILACWSEH</sequence>
<evidence type="ECO:0000256" key="1">
    <source>
        <dbReference type="SAM" id="MobiDB-lite"/>
    </source>
</evidence>
<name>A0ABX0DMU7_9MICC</name>
<feature type="region of interest" description="Disordered" evidence="1">
    <location>
        <begin position="43"/>
        <end position="64"/>
    </location>
</feature>
<accession>A0ABX0DMU7</accession>
<feature type="signal peptide" evidence="2">
    <location>
        <begin position="1"/>
        <end position="25"/>
    </location>
</feature>
<evidence type="ECO:0000313" key="4">
    <source>
        <dbReference type="Proteomes" id="UP000479226"/>
    </source>
</evidence>
<evidence type="ECO:0008006" key="5">
    <source>
        <dbReference type="Google" id="ProtNLM"/>
    </source>
</evidence>
<gene>
    <name evidence="3" type="ORF">G6N77_19080</name>
</gene>
<keyword evidence="2" id="KW-0732">Signal</keyword>
<reference evidence="3 4" key="1">
    <citation type="submission" date="2020-02" db="EMBL/GenBank/DDBJ databases">
        <title>Genome sequence of the type strain DSM 27180 of Arthrobacter silviterrae.</title>
        <authorList>
            <person name="Gao J."/>
            <person name="Sun J."/>
        </authorList>
    </citation>
    <scope>NUCLEOTIDE SEQUENCE [LARGE SCALE GENOMIC DNA]</scope>
    <source>
        <strain evidence="3 4">DSM 27180</strain>
    </source>
</reference>
<dbReference type="RefSeq" id="WP_165183754.1">
    <property type="nucleotide sequence ID" value="NZ_JAAKZI010000059.1"/>
</dbReference>
<dbReference type="PROSITE" id="PS51257">
    <property type="entry name" value="PROKAR_LIPOPROTEIN"/>
    <property type="match status" value="1"/>
</dbReference>